<name>A0A1Z4N913_9CYAN</name>
<reference evidence="1 2" key="1">
    <citation type="submission" date="2017-06" db="EMBL/GenBank/DDBJ databases">
        <title>Genome sequencing of cyanobaciteial culture collection at National Institute for Environmental Studies (NIES).</title>
        <authorList>
            <person name="Hirose Y."/>
            <person name="Shimura Y."/>
            <person name="Fujisawa T."/>
            <person name="Nakamura Y."/>
            <person name="Kawachi M."/>
        </authorList>
    </citation>
    <scope>NUCLEOTIDE SEQUENCE [LARGE SCALE GENOMIC DNA]</scope>
    <source>
        <strain evidence="1 2">NIES-37</strain>
    </source>
</reference>
<sequence length="65" mass="7680">MNRETNLNKSQTYWQRLDVMNDEDIDLCHCTEITSNLSTKATVNIGLPIAQTQLVWLRRMLRDDR</sequence>
<dbReference type="EMBL" id="AP018248">
    <property type="protein sequence ID" value="BAZ02175.1"/>
    <property type="molecule type" value="Genomic_DNA"/>
</dbReference>
<dbReference type="AlphaFoldDB" id="A0A1Z4N913"/>
<organism evidence="1 2">
    <name type="scientific">Tolypothrix tenuis PCC 7101</name>
    <dbReference type="NCBI Taxonomy" id="231146"/>
    <lineage>
        <taxon>Bacteria</taxon>
        <taxon>Bacillati</taxon>
        <taxon>Cyanobacteriota</taxon>
        <taxon>Cyanophyceae</taxon>
        <taxon>Nostocales</taxon>
        <taxon>Tolypothrichaceae</taxon>
        <taxon>Tolypothrix</taxon>
    </lineage>
</organism>
<dbReference type="Proteomes" id="UP000218785">
    <property type="component" value="Chromosome"/>
</dbReference>
<proteinExistence type="predicted"/>
<evidence type="ECO:0000313" key="1">
    <source>
        <dbReference type="EMBL" id="BAZ02175.1"/>
    </source>
</evidence>
<evidence type="ECO:0000313" key="2">
    <source>
        <dbReference type="Proteomes" id="UP000218785"/>
    </source>
</evidence>
<accession>A0A1Z4N913</accession>
<keyword evidence="2" id="KW-1185">Reference proteome</keyword>
<dbReference type="KEGG" id="ttq:NIES37_61860"/>
<gene>
    <name evidence="1" type="ORF">NIES37_61860</name>
</gene>
<protein>
    <submittedName>
        <fullName evidence="1">Uncharacterized protein</fullName>
    </submittedName>
</protein>
<dbReference type="RefSeq" id="WP_096582216.1">
    <property type="nucleotide sequence ID" value="NZ_CAWNJS010000001.1"/>
</dbReference>